<reference evidence="1 2" key="1">
    <citation type="journal article" date="2021" name="Elife">
        <title>Chloroplast acquisition without the gene transfer in kleptoplastic sea slugs, Plakobranchus ocellatus.</title>
        <authorList>
            <person name="Maeda T."/>
            <person name="Takahashi S."/>
            <person name="Yoshida T."/>
            <person name="Shimamura S."/>
            <person name="Takaki Y."/>
            <person name="Nagai Y."/>
            <person name="Toyoda A."/>
            <person name="Suzuki Y."/>
            <person name="Arimoto A."/>
            <person name="Ishii H."/>
            <person name="Satoh N."/>
            <person name="Nishiyama T."/>
            <person name="Hasebe M."/>
            <person name="Maruyama T."/>
            <person name="Minagawa J."/>
            <person name="Obokata J."/>
            <person name="Shigenobu S."/>
        </authorList>
    </citation>
    <scope>NUCLEOTIDE SEQUENCE [LARGE SCALE GENOMIC DNA]</scope>
</reference>
<dbReference type="EMBL" id="BLXT01007308">
    <property type="protein sequence ID" value="GFO37997.1"/>
    <property type="molecule type" value="Genomic_DNA"/>
</dbReference>
<name>A0AAV4D1G0_9GAST</name>
<proteinExistence type="predicted"/>
<evidence type="ECO:0000313" key="1">
    <source>
        <dbReference type="EMBL" id="GFO37997.1"/>
    </source>
</evidence>
<evidence type="ECO:0008006" key="3">
    <source>
        <dbReference type="Google" id="ProtNLM"/>
    </source>
</evidence>
<keyword evidence="2" id="KW-1185">Reference proteome</keyword>
<gene>
    <name evidence="1" type="ORF">PoB_006450200</name>
</gene>
<accession>A0AAV4D1G0</accession>
<dbReference type="AlphaFoldDB" id="A0AAV4D1G0"/>
<sequence>MVVDNCPAHPLVNNLKAIKLVFCPQTLRPRLHQQLQEKLQEGCCGVVPVDGTLGAFLYIDEDVPTAEETSIQQIAADLREDKSDSEEDEEETTPTSVVEARSALLSLRKFVIEQGIDDMRSSFFSFEFSFEDHIVRRARQTVITDHFKNKAVS</sequence>
<evidence type="ECO:0000313" key="2">
    <source>
        <dbReference type="Proteomes" id="UP000735302"/>
    </source>
</evidence>
<comment type="caution">
    <text evidence="1">The sequence shown here is derived from an EMBL/GenBank/DDBJ whole genome shotgun (WGS) entry which is preliminary data.</text>
</comment>
<protein>
    <recommendedName>
        <fullName evidence="3">DDE-1 domain-containing protein</fullName>
    </recommendedName>
</protein>
<organism evidence="1 2">
    <name type="scientific">Plakobranchus ocellatus</name>
    <dbReference type="NCBI Taxonomy" id="259542"/>
    <lineage>
        <taxon>Eukaryota</taxon>
        <taxon>Metazoa</taxon>
        <taxon>Spiralia</taxon>
        <taxon>Lophotrochozoa</taxon>
        <taxon>Mollusca</taxon>
        <taxon>Gastropoda</taxon>
        <taxon>Heterobranchia</taxon>
        <taxon>Euthyneura</taxon>
        <taxon>Panpulmonata</taxon>
        <taxon>Sacoglossa</taxon>
        <taxon>Placobranchoidea</taxon>
        <taxon>Plakobranchidae</taxon>
        <taxon>Plakobranchus</taxon>
    </lineage>
</organism>
<dbReference type="Proteomes" id="UP000735302">
    <property type="component" value="Unassembled WGS sequence"/>
</dbReference>